<evidence type="ECO:0000313" key="2">
    <source>
        <dbReference type="EMBL" id="MFM2485528.1"/>
    </source>
</evidence>
<dbReference type="SUPFAM" id="SSF52833">
    <property type="entry name" value="Thioredoxin-like"/>
    <property type="match status" value="1"/>
</dbReference>
<dbReference type="Pfam" id="PF13417">
    <property type="entry name" value="GST_N_3"/>
    <property type="match status" value="1"/>
</dbReference>
<feature type="domain" description="GST N-terminal" evidence="1">
    <location>
        <begin position="51"/>
        <end position="128"/>
    </location>
</feature>
<dbReference type="Proteomes" id="UP001629953">
    <property type="component" value="Unassembled WGS sequence"/>
</dbReference>
<comment type="caution">
    <text evidence="2">The sequence shown here is derived from an EMBL/GenBank/DDBJ whole genome shotgun (WGS) entry which is preliminary data.</text>
</comment>
<gene>
    <name evidence="2" type="ORF">ABUE30_10740</name>
</gene>
<evidence type="ECO:0000259" key="1">
    <source>
        <dbReference type="Pfam" id="PF13417"/>
    </source>
</evidence>
<dbReference type="RefSeq" id="WP_408623764.1">
    <property type="nucleotide sequence ID" value="NZ_JBEQCT010000004.1"/>
</dbReference>
<proteinExistence type="predicted"/>
<dbReference type="EMBL" id="JBEQCT010000004">
    <property type="protein sequence ID" value="MFM2485528.1"/>
    <property type="molecule type" value="Genomic_DNA"/>
</dbReference>
<sequence length="132" mass="15286">MRILIRLFFKVLRRVLMPFMLIYAAISKPKPIQRSDEQQAQVDADCQQLSLYQFSSCPFCIKVKKEIYHLALPISMQNVQRDARARQALLEGGGSVKVPCLKIIHDDGQEQWLYESSDINIYLQQRFAPLVS</sequence>
<accession>A0ABW9G8E6</accession>
<protein>
    <submittedName>
        <fullName evidence="2">Glutathione S-transferase N-terminal domain-containing protein</fullName>
    </submittedName>
</protein>
<dbReference type="InterPro" id="IPR004045">
    <property type="entry name" value="Glutathione_S-Trfase_N"/>
</dbReference>
<reference evidence="2 3" key="1">
    <citation type="journal article" date="2013" name="Int. J. Syst. Evol. Microbiol.">
        <title>Celerinatantimonas yamalensis sp. nov., a cold-adapted diazotrophic bacterium from a cold permafrost brine.</title>
        <authorList>
            <person name="Shcherbakova V."/>
            <person name="Chuvilskaya N."/>
            <person name="Rivkina E."/>
            <person name="Demidov N."/>
            <person name="Uchaeva V."/>
            <person name="Suetin S."/>
            <person name="Suzina N."/>
            <person name="Gilichinsky D."/>
        </authorList>
    </citation>
    <scope>NUCLEOTIDE SEQUENCE [LARGE SCALE GENOMIC DNA]</scope>
    <source>
        <strain evidence="2 3">C7</strain>
    </source>
</reference>
<dbReference type="PROSITE" id="PS51354">
    <property type="entry name" value="GLUTAREDOXIN_2"/>
    <property type="match status" value="1"/>
</dbReference>
<dbReference type="PROSITE" id="PS00195">
    <property type="entry name" value="GLUTAREDOXIN_1"/>
    <property type="match status" value="1"/>
</dbReference>
<dbReference type="InterPro" id="IPR011767">
    <property type="entry name" value="GLR_AS"/>
</dbReference>
<organism evidence="2 3">
    <name type="scientific">Celerinatantimonas yamalensis</name>
    <dbReference type="NCBI Taxonomy" id="559956"/>
    <lineage>
        <taxon>Bacteria</taxon>
        <taxon>Pseudomonadati</taxon>
        <taxon>Pseudomonadota</taxon>
        <taxon>Gammaproteobacteria</taxon>
        <taxon>Celerinatantimonadaceae</taxon>
        <taxon>Celerinatantimonas</taxon>
    </lineage>
</organism>
<dbReference type="InterPro" id="IPR036249">
    <property type="entry name" value="Thioredoxin-like_sf"/>
</dbReference>
<dbReference type="Gene3D" id="3.40.30.10">
    <property type="entry name" value="Glutaredoxin"/>
    <property type="match status" value="1"/>
</dbReference>
<keyword evidence="3" id="KW-1185">Reference proteome</keyword>
<name>A0ABW9G8E6_9GAMM</name>
<evidence type="ECO:0000313" key="3">
    <source>
        <dbReference type="Proteomes" id="UP001629953"/>
    </source>
</evidence>